<dbReference type="EMBL" id="BDGJ01000197">
    <property type="protein sequence ID" value="GAW94038.1"/>
    <property type="molecule type" value="Genomic_DNA"/>
</dbReference>
<dbReference type="PANTHER" id="PTHR43630:SF1">
    <property type="entry name" value="POLY-BETA-1,6-N-ACETYL-D-GLUCOSAMINE SYNTHASE"/>
    <property type="match status" value="1"/>
</dbReference>
<comment type="similarity">
    <text evidence="1">Belongs to the glycosyltransferase 2 family.</text>
</comment>
<proteinExistence type="inferred from homology"/>
<keyword evidence="4" id="KW-0812">Transmembrane</keyword>
<feature type="transmembrane region" description="Helical" evidence="4">
    <location>
        <begin position="317"/>
        <end position="336"/>
    </location>
</feature>
<keyword evidence="4" id="KW-0472">Membrane</keyword>
<feature type="transmembrane region" description="Helical" evidence="4">
    <location>
        <begin position="292"/>
        <end position="311"/>
    </location>
</feature>
<organism evidence="6 7">
    <name type="scientific">Calderihabitans maritimus</name>
    <dbReference type="NCBI Taxonomy" id="1246530"/>
    <lineage>
        <taxon>Bacteria</taxon>
        <taxon>Bacillati</taxon>
        <taxon>Bacillota</taxon>
        <taxon>Clostridia</taxon>
        <taxon>Neomoorellales</taxon>
        <taxon>Calderihabitantaceae</taxon>
        <taxon>Calderihabitans</taxon>
    </lineage>
</organism>
<dbReference type="PANTHER" id="PTHR43630">
    <property type="entry name" value="POLY-BETA-1,6-N-ACETYL-D-GLUCOSAMINE SYNTHASE"/>
    <property type="match status" value="1"/>
</dbReference>
<protein>
    <submittedName>
        <fullName evidence="6">CESA-like subfamily glycosyltransferase</fullName>
    </submittedName>
</protein>
<accession>A0A1Z5HX94</accession>
<dbReference type="InterPro" id="IPR029044">
    <property type="entry name" value="Nucleotide-diphossugar_trans"/>
</dbReference>
<dbReference type="AlphaFoldDB" id="A0A1Z5HX94"/>
<evidence type="ECO:0000256" key="3">
    <source>
        <dbReference type="ARBA" id="ARBA00022679"/>
    </source>
</evidence>
<gene>
    <name evidence="6" type="ORF">KKC1_31570</name>
</gene>
<evidence type="ECO:0000256" key="2">
    <source>
        <dbReference type="ARBA" id="ARBA00022676"/>
    </source>
</evidence>
<evidence type="ECO:0000259" key="5">
    <source>
        <dbReference type="Pfam" id="PF00535"/>
    </source>
</evidence>
<dbReference type="GO" id="GO:0016757">
    <property type="term" value="F:glycosyltransferase activity"/>
    <property type="evidence" value="ECO:0007669"/>
    <property type="project" value="UniProtKB-KW"/>
</dbReference>
<sequence length="379" mass="43848">MILELIFWLLVVLIIYIYLGYPVLIYILTFFKKRTIRRDDSYLPTVTLIISAYNEGKVIRSKIENTLQLRYPKNKLEVLVASDGSTDETNEIVREFEADGIKLLAFPENRGKTITQNEAVKHASGEIIVFSDANAMYASDAIHKLVRNFADPRVGCVCGELRYKREEDNVAGQGEGLYWRYEQFLKCIESALGNALGANGSIYALRKELYYPLPAEIISDFVEPLMIVAQGYRTVYEDEAISYEEPSSTYQEEFKRKVRIITRSFRGLLYVKHMLNPFRYGLLAIGLLSHKLLRWLTGFFLLILLITNFLLAFENGFYQASLILQLAFYLIAYLGYSKRYTSKFFMIPTYFCMVNYASVLGILRFFHGDKMTSWQPARR</sequence>
<evidence type="ECO:0000256" key="1">
    <source>
        <dbReference type="ARBA" id="ARBA00006739"/>
    </source>
</evidence>
<keyword evidence="4" id="KW-1133">Transmembrane helix</keyword>
<dbReference type="Gene3D" id="3.90.550.10">
    <property type="entry name" value="Spore Coat Polysaccharide Biosynthesis Protein SpsA, Chain A"/>
    <property type="match status" value="1"/>
</dbReference>
<keyword evidence="7" id="KW-1185">Reference proteome</keyword>
<dbReference type="OrthoDB" id="9768769at2"/>
<evidence type="ECO:0000313" key="7">
    <source>
        <dbReference type="Proteomes" id="UP000197032"/>
    </source>
</evidence>
<dbReference type="SUPFAM" id="SSF53448">
    <property type="entry name" value="Nucleotide-diphospho-sugar transferases"/>
    <property type="match status" value="1"/>
</dbReference>
<evidence type="ECO:0000256" key="4">
    <source>
        <dbReference type="SAM" id="Phobius"/>
    </source>
</evidence>
<dbReference type="Pfam" id="PF00535">
    <property type="entry name" value="Glycos_transf_2"/>
    <property type="match status" value="1"/>
</dbReference>
<keyword evidence="2" id="KW-0328">Glycosyltransferase</keyword>
<name>A0A1Z5HX94_9FIRM</name>
<reference evidence="7" key="1">
    <citation type="journal article" date="2017" name="Appl. Environ. Microbiol.">
        <title>Genomic Analysis of Calderihabitans maritimus KKC1, a Thermophilic, Hydrogenogenic, Carboxydotrophic Bacterium Isolated from Marine Sediment.</title>
        <authorList>
            <person name="Omae K."/>
            <person name="Yoneda Y."/>
            <person name="Fukuyama Y."/>
            <person name="Yoshida T."/>
            <person name="Sako Y."/>
        </authorList>
    </citation>
    <scope>NUCLEOTIDE SEQUENCE [LARGE SCALE GENOMIC DNA]</scope>
    <source>
        <strain evidence="7">KKC1</strain>
    </source>
</reference>
<keyword evidence="3 6" id="KW-0808">Transferase</keyword>
<feature type="transmembrane region" description="Helical" evidence="4">
    <location>
        <begin position="348"/>
        <end position="366"/>
    </location>
</feature>
<comment type="caution">
    <text evidence="6">The sequence shown here is derived from an EMBL/GenBank/DDBJ whole genome shotgun (WGS) entry which is preliminary data.</text>
</comment>
<dbReference type="RefSeq" id="WP_088555062.1">
    <property type="nucleotide sequence ID" value="NZ_BDGJ01000197.1"/>
</dbReference>
<feature type="transmembrane region" description="Helical" evidence="4">
    <location>
        <begin position="6"/>
        <end position="28"/>
    </location>
</feature>
<dbReference type="Proteomes" id="UP000197032">
    <property type="component" value="Unassembled WGS sequence"/>
</dbReference>
<feature type="domain" description="Glycosyltransferase 2-like" evidence="5">
    <location>
        <begin position="48"/>
        <end position="188"/>
    </location>
</feature>
<dbReference type="InterPro" id="IPR001173">
    <property type="entry name" value="Glyco_trans_2-like"/>
</dbReference>
<evidence type="ECO:0000313" key="6">
    <source>
        <dbReference type="EMBL" id="GAW94038.1"/>
    </source>
</evidence>
<dbReference type="CDD" id="cd06439">
    <property type="entry name" value="CESA_like_1"/>
    <property type="match status" value="1"/>
</dbReference>